<proteinExistence type="predicted"/>
<gene>
    <name evidence="1" type="ORF">AXF42_Ash018346</name>
</gene>
<evidence type="ECO:0000313" key="2">
    <source>
        <dbReference type="Proteomes" id="UP000236161"/>
    </source>
</evidence>
<sequence length="169" mass="18394">MEETKEGSVGEIVIDQELLLLRIVVGSEPDDVRGVKTADEIHVLVEILSGAGICVLEPLHLHHFTVFQRRLVHSADVPLSEHLRRRPEEHFQLEPSSSVLSPAATSLFLSHPPSITISGVVLLLLFSLCLDEENQLAPSLHRAGVSLSPPSSFFSVGYSLGIIHNIISG</sequence>
<protein>
    <submittedName>
        <fullName evidence="1">Uncharacterized protein</fullName>
    </submittedName>
</protein>
<dbReference type="EMBL" id="KZ454794">
    <property type="protein sequence ID" value="PKA45795.1"/>
    <property type="molecule type" value="Genomic_DNA"/>
</dbReference>
<name>A0A2H9ZR72_9ASPA</name>
<dbReference type="AlphaFoldDB" id="A0A2H9ZR72"/>
<reference evidence="1 2" key="1">
    <citation type="journal article" date="2017" name="Nature">
        <title>The Apostasia genome and the evolution of orchids.</title>
        <authorList>
            <person name="Zhang G.Q."/>
            <person name="Liu K.W."/>
            <person name="Li Z."/>
            <person name="Lohaus R."/>
            <person name="Hsiao Y.Y."/>
            <person name="Niu S.C."/>
            <person name="Wang J.Y."/>
            <person name="Lin Y.C."/>
            <person name="Xu Q."/>
            <person name="Chen L.J."/>
            <person name="Yoshida K."/>
            <person name="Fujiwara S."/>
            <person name="Wang Z.W."/>
            <person name="Zhang Y.Q."/>
            <person name="Mitsuda N."/>
            <person name="Wang M."/>
            <person name="Liu G.H."/>
            <person name="Pecoraro L."/>
            <person name="Huang H.X."/>
            <person name="Xiao X.J."/>
            <person name="Lin M."/>
            <person name="Wu X.Y."/>
            <person name="Wu W.L."/>
            <person name="Chen Y.Y."/>
            <person name="Chang S.B."/>
            <person name="Sakamoto S."/>
            <person name="Ohme-Takagi M."/>
            <person name="Yagi M."/>
            <person name="Zeng S.J."/>
            <person name="Shen C.Y."/>
            <person name="Yeh C.M."/>
            <person name="Luo Y.B."/>
            <person name="Tsai W.C."/>
            <person name="Van de Peer Y."/>
            <person name="Liu Z.J."/>
        </authorList>
    </citation>
    <scope>NUCLEOTIDE SEQUENCE [LARGE SCALE GENOMIC DNA]</scope>
    <source>
        <strain evidence="2">cv. Shenzhen</strain>
        <tissue evidence="1">Stem</tissue>
    </source>
</reference>
<keyword evidence="2" id="KW-1185">Reference proteome</keyword>
<accession>A0A2H9ZR72</accession>
<organism evidence="1 2">
    <name type="scientific">Apostasia shenzhenica</name>
    <dbReference type="NCBI Taxonomy" id="1088818"/>
    <lineage>
        <taxon>Eukaryota</taxon>
        <taxon>Viridiplantae</taxon>
        <taxon>Streptophyta</taxon>
        <taxon>Embryophyta</taxon>
        <taxon>Tracheophyta</taxon>
        <taxon>Spermatophyta</taxon>
        <taxon>Magnoliopsida</taxon>
        <taxon>Liliopsida</taxon>
        <taxon>Asparagales</taxon>
        <taxon>Orchidaceae</taxon>
        <taxon>Apostasioideae</taxon>
        <taxon>Apostasia</taxon>
    </lineage>
</organism>
<evidence type="ECO:0000313" key="1">
    <source>
        <dbReference type="EMBL" id="PKA45795.1"/>
    </source>
</evidence>
<dbReference type="Proteomes" id="UP000236161">
    <property type="component" value="Unassembled WGS sequence"/>
</dbReference>